<name>D1C5V4_SPHTD</name>
<dbReference type="AlphaFoldDB" id="D1C5V4"/>
<dbReference type="Proteomes" id="UP000002027">
    <property type="component" value="Chromosome 1"/>
</dbReference>
<dbReference type="KEGG" id="sti:Sthe_2077"/>
<feature type="transmembrane region" description="Helical" evidence="1">
    <location>
        <begin position="48"/>
        <end position="70"/>
    </location>
</feature>
<dbReference type="PANTHER" id="PTHR39419:SF1">
    <property type="entry name" value="SLL0814 PROTEIN"/>
    <property type="match status" value="1"/>
</dbReference>
<keyword evidence="1" id="KW-0472">Membrane</keyword>
<dbReference type="STRING" id="479434.Sthe_2077"/>
<dbReference type="InParanoid" id="D1C5V4"/>
<sequence>MTAARTLFFAHLGALIFALGGLLIALPHPELWAGSAQAAKVFAFGMRHGGALHIVLGAAAMLAFGLRYLGAWRTLTFFALATTLSLGMELLGTGTGWPFGAYSYTSGLGMKVLGRVPYTIPLSWFFVGLAAYLLASAIVARLSVRRSALSAVLLGVWFLTVWDLVLDPAMAHPSLPMQFWVWHATGPYFGMPLQNFVGWSVTGLLFMGLSRLLWRRNASPDEFPAWLPFGIYTANIIFALALSLSVGLWEPAVAAVLLGVLPATLALGRTTSPAATAIRLGSRAIAGRRLRLTVEGLEHIPASGPALIAARHYHHLYDGCALITTLPRPVHILVALDWVDRPIVRRVMERACAAARWPIVLRGDALTRPGARTAYSPAERRRYLHRAVTETVDLLRAGEVVVVFPEAYPNVDPTYTPKTADGFLPFRPGFAALAALAERDGHLPVPIIPAGLAYRPGDRWELTLRFGPPLFIDDWPDRAALVAAVEQQVRDLSRPAPAYRPAVAGEVLQP</sequence>
<dbReference type="PANTHER" id="PTHR39419">
    <property type="entry name" value="SLL0814 PROTEIN"/>
    <property type="match status" value="1"/>
</dbReference>
<dbReference type="EMBL" id="CP001823">
    <property type="protein sequence ID" value="ACZ39506.1"/>
    <property type="molecule type" value="Genomic_DNA"/>
</dbReference>
<dbReference type="eggNOG" id="COG0204">
    <property type="taxonomic scope" value="Bacteria"/>
</dbReference>
<reference evidence="3 4" key="2">
    <citation type="journal article" date="2010" name="Stand. Genomic Sci.">
        <title>Complete genome sequence of Desulfohalobium retbaense type strain (HR(100)).</title>
        <authorList>
            <person name="Spring S."/>
            <person name="Nolan M."/>
            <person name="Lapidus A."/>
            <person name="Glavina Del Rio T."/>
            <person name="Copeland A."/>
            <person name="Tice H."/>
            <person name="Cheng J.F."/>
            <person name="Lucas S."/>
            <person name="Land M."/>
            <person name="Chen F."/>
            <person name="Bruce D."/>
            <person name="Goodwin L."/>
            <person name="Pitluck S."/>
            <person name="Ivanova N."/>
            <person name="Mavromatis K."/>
            <person name="Mikhailova N."/>
            <person name="Pati A."/>
            <person name="Chen A."/>
            <person name="Palaniappan K."/>
            <person name="Hauser L."/>
            <person name="Chang Y.J."/>
            <person name="Jeffries C.D."/>
            <person name="Munk C."/>
            <person name="Kiss H."/>
            <person name="Chain P."/>
            <person name="Han C."/>
            <person name="Brettin T."/>
            <person name="Detter J.C."/>
            <person name="Schuler E."/>
            <person name="Goker M."/>
            <person name="Rohde M."/>
            <person name="Bristow J."/>
            <person name="Eisen J.A."/>
            <person name="Markowitz V."/>
            <person name="Hugenholtz P."/>
            <person name="Kyrpides N.C."/>
            <person name="Klenk H.P."/>
        </authorList>
    </citation>
    <scope>NUCLEOTIDE SEQUENCE [LARGE SCALE GENOMIC DNA]</scope>
    <source>
        <strain evidence="4">ATCC 49802 / DSM 20745 / S 6022</strain>
    </source>
</reference>
<dbReference type="eggNOG" id="COG2324">
    <property type="taxonomic scope" value="Bacteria"/>
</dbReference>
<feature type="domain" description="Phospholipid/glycerol acyltransferase" evidence="2">
    <location>
        <begin position="306"/>
        <end position="455"/>
    </location>
</feature>
<dbReference type="Pfam" id="PF04240">
    <property type="entry name" value="Caroten_synth"/>
    <property type="match status" value="1"/>
</dbReference>
<evidence type="ECO:0000259" key="2">
    <source>
        <dbReference type="SMART" id="SM00563"/>
    </source>
</evidence>
<evidence type="ECO:0000313" key="4">
    <source>
        <dbReference type="Proteomes" id="UP000002027"/>
    </source>
</evidence>
<dbReference type="SMART" id="SM00563">
    <property type="entry name" value="PlsC"/>
    <property type="match status" value="1"/>
</dbReference>
<dbReference type="HOGENOM" id="CLU_534099_0_0_0"/>
<evidence type="ECO:0000313" key="3">
    <source>
        <dbReference type="EMBL" id="ACZ39506.1"/>
    </source>
</evidence>
<evidence type="ECO:0000256" key="1">
    <source>
        <dbReference type="SAM" id="Phobius"/>
    </source>
</evidence>
<organism evidence="3 4">
    <name type="scientific">Sphaerobacter thermophilus (strain ATCC 49802 / DSM 20745 / KCCM 41009 / NCIMB 13125 / S 6022)</name>
    <dbReference type="NCBI Taxonomy" id="479434"/>
    <lineage>
        <taxon>Bacteria</taxon>
        <taxon>Pseudomonadati</taxon>
        <taxon>Thermomicrobiota</taxon>
        <taxon>Thermomicrobia</taxon>
        <taxon>Sphaerobacterales</taxon>
        <taxon>Sphaerobacterineae</taxon>
        <taxon>Sphaerobacteraceae</taxon>
        <taxon>Sphaerobacter</taxon>
    </lineage>
</organism>
<reference evidence="4" key="1">
    <citation type="submission" date="2009-11" db="EMBL/GenBank/DDBJ databases">
        <title>The complete chromosome 1 of Sphaerobacter thermophilus DSM 20745.</title>
        <authorList>
            <person name="Lucas S."/>
            <person name="Copeland A."/>
            <person name="Lapidus A."/>
            <person name="Glavina del Rio T."/>
            <person name="Dalin E."/>
            <person name="Tice H."/>
            <person name="Bruce D."/>
            <person name="Goodwin L."/>
            <person name="Pitluck S."/>
            <person name="Kyrpides N."/>
            <person name="Mavromatis K."/>
            <person name="Ivanova N."/>
            <person name="Mikhailova N."/>
            <person name="LaButti K.M."/>
            <person name="Clum A."/>
            <person name="Sun H.I."/>
            <person name="Brettin T."/>
            <person name="Detter J.C."/>
            <person name="Han C."/>
            <person name="Larimer F."/>
            <person name="Land M."/>
            <person name="Hauser L."/>
            <person name="Markowitz V."/>
            <person name="Cheng J.F."/>
            <person name="Hugenholtz P."/>
            <person name="Woyke T."/>
            <person name="Wu D."/>
            <person name="Steenblock K."/>
            <person name="Schneider S."/>
            <person name="Pukall R."/>
            <person name="Goeker M."/>
            <person name="Klenk H.P."/>
            <person name="Eisen J.A."/>
        </authorList>
    </citation>
    <scope>NUCLEOTIDE SEQUENCE [LARGE SCALE GENOMIC DNA]</scope>
    <source>
        <strain evidence="4">ATCC 49802 / DSM 20745 / S 6022</strain>
    </source>
</reference>
<protein>
    <recommendedName>
        <fullName evidence="2">Phospholipid/glycerol acyltransferase domain-containing protein</fullName>
    </recommendedName>
</protein>
<feature type="transmembrane region" description="Helical" evidence="1">
    <location>
        <begin position="196"/>
        <end position="214"/>
    </location>
</feature>
<dbReference type="SUPFAM" id="SSF69593">
    <property type="entry name" value="Glycerol-3-phosphate (1)-acyltransferase"/>
    <property type="match status" value="1"/>
</dbReference>
<accession>D1C5V4</accession>
<keyword evidence="4" id="KW-1185">Reference proteome</keyword>
<dbReference type="GO" id="GO:0016746">
    <property type="term" value="F:acyltransferase activity"/>
    <property type="evidence" value="ECO:0007669"/>
    <property type="project" value="InterPro"/>
</dbReference>
<feature type="transmembrane region" description="Helical" evidence="1">
    <location>
        <begin position="147"/>
        <end position="165"/>
    </location>
</feature>
<dbReference type="RefSeq" id="WP_012872552.1">
    <property type="nucleotide sequence ID" value="NC_013523.1"/>
</dbReference>
<feature type="transmembrane region" description="Helical" evidence="1">
    <location>
        <begin position="226"/>
        <end position="246"/>
    </location>
</feature>
<dbReference type="InterPro" id="IPR007354">
    <property type="entry name" value="CruF-like"/>
</dbReference>
<gene>
    <name evidence="3" type="ordered locus">Sthe_2077</name>
</gene>
<keyword evidence="1" id="KW-1133">Transmembrane helix</keyword>
<feature type="transmembrane region" description="Helical" evidence="1">
    <location>
        <begin position="120"/>
        <end position="140"/>
    </location>
</feature>
<feature type="transmembrane region" description="Helical" evidence="1">
    <location>
        <begin position="77"/>
        <end position="100"/>
    </location>
</feature>
<dbReference type="InterPro" id="IPR002123">
    <property type="entry name" value="Plipid/glycerol_acylTrfase"/>
</dbReference>
<proteinExistence type="predicted"/>
<dbReference type="Pfam" id="PF01553">
    <property type="entry name" value="Acyltransferase"/>
    <property type="match status" value="1"/>
</dbReference>
<keyword evidence="1" id="KW-0812">Transmembrane</keyword>